<evidence type="ECO:0000313" key="3">
    <source>
        <dbReference type="Proteomes" id="UP000286268"/>
    </source>
</evidence>
<accession>A0A3R5X244</accession>
<dbReference type="KEGG" id="cmah:C1I91_13580"/>
<dbReference type="OrthoDB" id="6556312at2"/>
<sequence>MKQFKEEDSKKDELGFDIRKQESRREIKSEENLVDFGKVDGEDKQEVNSSEAEKKNRIVDAPIEKAVDEEKSDIEASYKELEEEKQDDFLTPSMKGFRRAVAILAIATIVLVTFVGNFNGNSNYKSNLASEKLSGVKAGDALSKEFVKLEAKDFTVDSTSGYGKIELSVWNFSDKEDGDYVQVFVDGSPQTEPFAIRHKPVKVSVPDKAVIQVKGIRDGSGNGITYGVTFSKTGETYLNTVPINAANTYTIKTSK</sequence>
<dbReference type="AlphaFoldDB" id="A0A3R5X244"/>
<keyword evidence="1" id="KW-1133">Transmembrane helix</keyword>
<keyword evidence="3" id="KW-1185">Reference proteome</keyword>
<dbReference type="Proteomes" id="UP000286268">
    <property type="component" value="Chromosome"/>
</dbReference>
<evidence type="ECO:0000313" key="2">
    <source>
        <dbReference type="EMBL" id="QAA32583.1"/>
    </source>
</evidence>
<feature type="transmembrane region" description="Helical" evidence="1">
    <location>
        <begin position="100"/>
        <end position="118"/>
    </location>
</feature>
<keyword evidence="1" id="KW-0812">Transmembrane</keyword>
<proteinExistence type="predicted"/>
<organism evidence="2 3">
    <name type="scientific">Clostridium manihotivorum</name>
    <dbReference type="NCBI Taxonomy" id="2320868"/>
    <lineage>
        <taxon>Bacteria</taxon>
        <taxon>Bacillati</taxon>
        <taxon>Bacillota</taxon>
        <taxon>Clostridia</taxon>
        <taxon>Eubacteriales</taxon>
        <taxon>Clostridiaceae</taxon>
        <taxon>Clostridium</taxon>
    </lineage>
</organism>
<dbReference type="EMBL" id="CP025746">
    <property type="protein sequence ID" value="QAA32583.1"/>
    <property type="molecule type" value="Genomic_DNA"/>
</dbReference>
<dbReference type="RefSeq" id="WP_128213370.1">
    <property type="nucleotide sequence ID" value="NZ_CP025746.1"/>
</dbReference>
<protein>
    <submittedName>
        <fullName evidence="2">Uncharacterized protein</fullName>
    </submittedName>
</protein>
<keyword evidence="1" id="KW-0472">Membrane</keyword>
<evidence type="ECO:0000256" key="1">
    <source>
        <dbReference type="SAM" id="Phobius"/>
    </source>
</evidence>
<gene>
    <name evidence="2" type="ORF">C1I91_13580</name>
</gene>
<name>A0A3R5X244_9CLOT</name>
<reference evidence="2 3" key="1">
    <citation type="submission" date="2018-01" db="EMBL/GenBank/DDBJ databases">
        <title>Genome Sequencing and Assembly of Anaerobacter polyendosporus strain CT4.</title>
        <authorList>
            <person name="Tachaapaikoon C."/>
            <person name="Sutheeworapong S."/>
            <person name="Jenjaroenpun P."/>
            <person name="Wongsurawat T."/>
            <person name="Nookeaw I."/>
            <person name="Cheawchanlertfa P."/>
            <person name="Kosugi A."/>
            <person name="Cheevadhanarak S."/>
            <person name="Ratanakhanokchai K."/>
        </authorList>
    </citation>
    <scope>NUCLEOTIDE SEQUENCE [LARGE SCALE GENOMIC DNA]</scope>
    <source>
        <strain evidence="2 3">CT4</strain>
    </source>
</reference>